<comment type="caution">
    <text evidence="2">The sequence shown here is derived from an EMBL/GenBank/DDBJ whole genome shotgun (WGS) entry which is preliminary data.</text>
</comment>
<feature type="compositionally biased region" description="Low complexity" evidence="1">
    <location>
        <begin position="1"/>
        <end position="15"/>
    </location>
</feature>
<dbReference type="EMBL" id="BAABFB010000075">
    <property type="protein sequence ID" value="GAA4489934.1"/>
    <property type="molecule type" value="Genomic_DNA"/>
</dbReference>
<dbReference type="RefSeq" id="WP_345352639.1">
    <property type="nucleotide sequence ID" value="NZ_BAABFB010000075.1"/>
</dbReference>
<proteinExistence type="predicted"/>
<feature type="region of interest" description="Disordered" evidence="1">
    <location>
        <begin position="1"/>
        <end position="26"/>
    </location>
</feature>
<name>A0ABP8PMA1_9NOCA</name>
<evidence type="ECO:0000313" key="3">
    <source>
        <dbReference type="Proteomes" id="UP001501183"/>
    </source>
</evidence>
<accession>A0ABP8PMA1</accession>
<keyword evidence="3" id="KW-1185">Reference proteome</keyword>
<dbReference type="Proteomes" id="UP001501183">
    <property type="component" value="Unassembled WGS sequence"/>
</dbReference>
<evidence type="ECO:0000256" key="1">
    <source>
        <dbReference type="SAM" id="MobiDB-lite"/>
    </source>
</evidence>
<reference evidence="3" key="1">
    <citation type="journal article" date="2019" name="Int. J. Syst. Evol. Microbiol.">
        <title>The Global Catalogue of Microorganisms (GCM) 10K type strain sequencing project: providing services to taxonomists for standard genome sequencing and annotation.</title>
        <authorList>
            <consortium name="The Broad Institute Genomics Platform"/>
            <consortium name="The Broad Institute Genome Sequencing Center for Infectious Disease"/>
            <person name="Wu L."/>
            <person name="Ma J."/>
        </authorList>
    </citation>
    <scope>NUCLEOTIDE SEQUENCE [LARGE SCALE GENOMIC DNA]</scope>
    <source>
        <strain evidence="3">JCM 32206</strain>
    </source>
</reference>
<gene>
    <name evidence="2" type="ORF">GCM10023094_52280</name>
</gene>
<organism evidence="2 3">
    <name type="scientific">Rhodococcus olei</name>
    <dbReference type="NCBI Taxonomy" id="2161675"/>
    <lineage>
        <taxon>Bacteria</taxon>
        <taxon>Bacillati</taxon>
        <taxon>Actinomycetota</taxon>
        <taxon>Actinomycetes</taxon>
        <taxon>Mycobacteriales</taxon>
        <taxon>Nocardiaceae</taxon>
        <taxon>Rhodococcus</taxon>
    </lineage>
</organism>
<evidence type="ECO:0000313" key="2">
    <source>
        <dbReference type="EMBL" id="GAA4489934.1"/>
    </source>
</evidence>
<protein>
    <submittedName>
        <fullName evidence="2">Uncharacterized protein</fullName>
    </submittedName>
</protein>
<sequence>MRNRSSSHTGPTGSGPDHHGYGDLQIPHAAARTRKLQAILCALGETGSAVEDVDRTAILGLVQIVGELEAGLRAVIEGG</sequence>